<dbReference type="RefSeq" id="WP_168869432.1">
    <property type="nucleotide sequence ID" value="NZ_JABAIA010000001.1"/>
</dbReference>
<dbReference type="EMBL" id="JABAIA010000001">
    <property type="protein sequence ID" value="NLR63434.1"/>
    <property type="molecule type" value="Genomic_DNA"/>
</dbReference>
<sequence>MRKCSIIIMIAFLLFSCKRDSIEPYDLVKDNIYLNYPNTDSLVYSFAFHPELEKDTIWVPVIVSGKTARQDRYFALTAVDSNTTAVSGRHYEQLKSSYIMPADSGTVKVPVILLNTDLALAETSVYLTFQVSGGKDFATDLPVKIRTRRILYSNRLEQPAWWASWAGNLGKYSRVKHQLFLISSGTTDLVIVNSYPDWYMEVPRTLYYIANTRYLLQYPFQWVSEHPESGYMLEKRNDGTGDYDFFNKNASARRFLLRYYASANKYVFIDENGEQVLF</sequence>
<organism evidence="1 2">
    <name type="scientific">Chitinophaga varians</name>
    <dbReference type="NCBI Taxonomy" id="2202339"/>
    <lineage>
        <taxon>Bacteria</taxon>
        <taxon>Pseudomonadati</taxon>
        <taxon>Bacteroidota</taxon>
        <taxon>Chitinophagia</taxon>
        <taxon>Chitinophagales</taxon>
        <taxon>Chitinophagaceae</taxon>
        <taxon>Chitinophaga</taxon>
    </lineage>
</organism>
<evidence type="ECO:0000313" key="2">
    <source>
        <dbReference type="Proteomes" id="UP000570474"/>
    </source>
</evidence>
<name>A0A847RP53_9BACT</name>
<dbReference type="Proteomes" id="UP000570474">
    <property type="component" value="Unassembled WGS sequence"/>
</dbReference>
<accession>A0A847RP53</accession>
<protein>
    <submittedName>
        <fullName evidence="1">DUF4843 domain-containing protein</fullName>
    </submittedName>
</protein>
<reference evidence="1 2" key="1">
    <citation type="submission" date="2020-04" db="EMBL/GenBank/DDBJ databases">
        <authorList>
            <person name="Yin C."/>
        </authorList>
    </citation>
    <scope>NUCLEOTIDE SEQUENCE [LARGE SCALE GENOMIC DNA]</scope>
    <source>
        <strain evidence="1 2">Ae27</strain>
    </source>
</reference>
<dbReference type="Pfam" id="PF16132">
    <property type="entry name" value="DUF4843"/>
    <property type="match status" value="1"/>
</dbReference>
<dbReference type="InterPro" id="IPR032299">
    <property type="entry name" value="DUF4843"/>
</dbReference>
<comment type="caution">
    <text evidence="1">The sequence shown here is derived from an EMBL/GenBank/DDBJ whole genome shotgun (WGS) entry which is preliminary data.</text>
</comment>
<gene>
    <name evidence="1" type="ORF">HGH92_03865</name>
</gene>
<keyword evidence="2" id="KW-1185">Reference proteome</keyword>
<evidence type="ECO:0000313" key="1">
    <source>
        <dbReference type="EMBL" id="NLR63434.1"/>
    </source>
</evidence>
<proteinExistence type="predicted"/>
<dbReference type="PROSITE" id="PS51257">
    <property type="entry name" value="PROKAR_LIPOPROTEIN"/>
    <property type="match status" value="1"/>
</dbReference>
<dbReference type="AlphaFoldDB" id="A0A847RP53"/>